<dbReference type="Pfam" id="PF01551">
    <property type="entry name" value="Peptidase_M23"/>
    <property type="match status" value="1"/>
</dbReference>
<dbReference type="InterPro" id="IPR011055">
    <property type="entry name" value="Dup_hybrid_motif"/>
</dbReference>
<dbReference type="HOGENOM" id="CLU_077601_1_2_11"/>
<evidence type="ECO:0000313" key="2">
    <source>
        <dbReference type="EMBL" id="EFU81816.1"/>
    </source>
</evidence>
<accession>E6M449</accession>
<dbReference type="InterPro" id="IPR016047">
    <property type="entry name" value="M23ase_b-sheet_dom"/>
</dbReference>
<comment type="caution">
    <text evidence="2">The sequence shown here is derived from an EMBL/GenBank/DDBJ whole genome shotgun (WGS) entry which is preliminary data.</text>
</comment>
<dbReference type="CDD" id="cd12797">
    <property type="entry name" value="M23_peptidase"/>
    <property type="match status" value="1"/>
</dbReference>
<name>E6M449_9ACTO</name>
<dbReference type="SUPFAM" id="SSF51261">
    <property type="entry name" value="Duplicated hybrid motif"/>
    <property type="match status" value="1"/>
</dbReference>
<proteinExistence type="predicted"/>
<organism evidence="2 3">
    <name type="scientific">Mobiluncus holmesii ATCC 35242</name>
    <dbReference type="NCBI Taxonomy" id="887899"/>
    <lineage>
        <taxon>Bacteria</taxon>
        <taxon>Bacillati</taxon>
        <taxon>Actinomycetota</taxon>
        <taxon>Actinomycetes</taxon>
        <taxon>Actinomycetales</taxon>
        <taxon>Actinomycetaceae</taxon>
        <taxon>Mobiluncus</taxon>
    </lineage>
</organism>
<reference evidence="2 3" key="1">
    <citation type="submission" date="2010-12" db="EMBL/GenBank/DDBJ databases">
        <authorList>
            <person name="Muzny D."/>
            <person name="Qin X."/>
            <person name="Deng J."/>
            <person name="Jiang H."/>
            <person name="Liu Y."/>
            <person name="Qu J."/>
            <person name="Song X.-Z."/>
            <person name="Zhang L."/>
            <person name="Thornton R."/>
            <person name="Coyle M."/>
            <person name="Francisco L."/>
            <person name="Jackson L."/>
            <person name="Javaid M."/>
            <person name="Korchina V."/>
            <person name="Kovar C."/>
            <person name="Mata R."/>
            <person name="Mathew T."/>
            <person name="Ngo R."/>
            <person name="Nguyen L."/>
            <person name="Nguyen N."/>
            <person name="Okwuonu G."/>
            <person name="Ongeri F."/>
            <person name="Pham C."/>
            <person name="Simmons D."/>
            <person name="Wilczek-Boney K."/>
            <person name="Hale W."/>
            <person name="Jakkamsetti A."/>
            <person name="Pham P."/>
            <person name="Ruth R."/>
            <person name="San Lucas F."/>
            <person name="Warren J."/>
            <person name="Zhang J."/>
            <person name="Zhao Z."/>
            <person name="Zhou C."/>
            <person name="Zhu D."/>
            <person name="Lee S."/>
            <person name="Bess C."/>
            <person name="Blankenburg K."/>
            <person name="Forbes L."/>
            <person name="Fu Q."/>
            <person name="Gubbala S."/>
            <person name="Hirani K."/>
            <person name="Jayaseelan J.C."/>
            <person name="Lara F."/>
            <person name="Munidasa M."/>
            <person name="Palculict T."/>
            <person name="Patil S."/>
            <person name="Pu L.-L."/>
            <person name="Saada N."/>
            <person name="Tang L."/>
            <person name="Weissenberger G."/>
            <person name="Zhu Y."/>
            <person name="Hemphill L."/>
            <person name="Shang Y."/>
            <person name="Youmans B."/>
            <person name="Ayvaz T."/>
            <person name="Ross M."/>
            <person name="Santibanez J."/>
            <person name="Aqrawi P."/>
            <person name="Gross S."/>
            <person name="Joshi V."/>
            <person name="Fowler G."/>
            <person name="Nazareth L."/>
            <person name="Reid J."/>
            <person name="Worley K."/>
            <person name="Petrosino J."/>
            <person name="Highlander S."/>
            <person name="Gibbs R."/>
        </authorList>
    </citation>
    <scope>NUCLEOTIDE SEQUENCE [LARGE SCALE GENOMIC DNA]</scope>
    <source>
        <strain evidence="2 3">ATCC 35242</strain>
    </source>
</reference>
<evidence type="ECO:0000259" key="1">
    <source>
        <dbReference type="Pfam" id="PF01551"/>
    </source>
</evidence>
<feature type="domain" description="M23ase beta-sheet core" evidence="1">
    <location>
        <begin position="112"/>
        <end position="197"/>
    </location>
</feature>
<protein>
    <submittedName>
        <fullName evidence="2">Peptidase, M23 family</fullName>
    </submittedName>
</protein>
<dbReference type="AlphaFoldDB" id="E6M449"/>
<keyword evidence="3" id="KW-1185">Reference proteome</keyword>
<gene>
    <name evidence="2" type="ORF">HMPREF0576_1031</name>
</gene>
<dbReference type="EMBL" id="AEPZ01000008">
    <property type="protein sequence ID" value="EFU81816.1"/>
    <property type="molecule type" value="Genomic_DNA"/>
</dbReference>
<sequence length="219" mass="23136">MVFPQAGSNRGFPQVKVCSLVRAFLSRHTAVMRKVFITFCCCLTLSLVGGPASPAAGITVTPNLPAVTSPASLTTFSPGKTSGIRDFLYWPTGHPTAVPRKFDPPAQKWLAGHRGIDLRVSPGETVFAATDATVLYAGNLAGRPVISLEDTTGRRYTYEPVEPAVAVGDEVTRGQAIGTALGGHCSPGDCLHFGVKDGPDGYVDPLRLLGGRIRLYPVS</sequence>
<dbReference type="Gene3D" id="2.70.70.10">
    <property type="entry name" value="Glucose Permease (Domain IIA)"/>
    <property type="match status" value="1"/>
</dbReference>
<dbReference type="Proteomes" id="UP000003343">
    <property type="component" value="Unassembled WGS sequence"/>
</dbReference>
<evidence type="ECO:0000313" key="3">
    <source>
        <dbReference type="Proteomes" id="UP000003343"/>
    </source>
</evidence>